<dbReference type="InterPro" id="IPR004761">
    <property type="entry name" value="Spore_GerAB"/>
</dbReference>
<organism evidence="2 3">
    <name type="scientific">Paenibacillus cookii</name>
    <dbReference type="NCBI Taxonomy" id="157839"/>
    <lineage>
        <taxon>Bacteria</taxon>
        <taxon>Bacillati</taxon>
        <taxon>Bacillota</taxon>
        <taxon>Bacilli</taxon>
        <taxon>Bacillales</taxon>
        <taxon>Paenibacillaceae</taxon>
        <taxon>Paenibacillus</taxon>
    </lineage>
</organism>
<feature type="transmembrane region" description="Helical" evidence="1">
    <location>
        <begin position="7"/>
        <end position="29"/>
    </location>
</feature>
<keyword evidence="1" id="KW-0472">Membrane</keyword>
<evidence type="ECO:0000313" key="3">
    <source>
        <dbReference type="Proteomes" id="UP000680638"/>
    </source>
</evidence>
<keyword evidence="1" id="KW-1133">Transmembrane helix</keyword>
<comment type="caution">
    <text evidence="2">The sequence shown here is derived from an EMBL/GenBank/DDBJ whole genome shotgun (WGS) entry which is preliminary data.</text>
</comment>
<feature type="transmembrane region" description="Helical" evidence="1">
    <location>
        <begin position="41"/>
        <end position="61"/>
    </location>
</feature>
<evidence type="ECO:0000313" key="2">
    <source>
        <dbReference type="EMBL" id="GIO66639.1"/>
    </source>
</evidence>
<accession>A0ABQ4LTR7</accession>
<evidence type="ECO:0000256" key="1">
    <source>
        <dbReference type="SAM" id="Phobius"/>
    </source>
</evidence>
<gene>
    <name evidence="2" type="ORF">J21TS3_14600</name>
</gene>
<proteinExistence type="predicted"/>
<sequence>MRKIKTSISFIQTVMILMLSTGLLNHVIVIPILLDAAKRDAWISVLLACGLTLVWAAFLYAGMAKLNKRHLFDWLAKAYHPIVGRMLAVFIGLYLFAICAVTTRDTVYWIHLTFSPETPIMIFSVPSDLGFKRLLGHSIHCQYREPFAADGDCAWFFCHVV</sequence>
<protein>
    <recommendedName>
        <fullName evidence="4">Spore germination protein</fullName>
    </recommendedName>
</protein>
<reference evidence="2 3" key="1">
    <citation type="submission" date="2021-03" db="EMBL/GenBank/DDBJ databases">
        <title>Antimicrobial resistance genes in bacteria isolated from Japanese honey, and their potential for conferring macrolide and lincosamide resistance in the American foulbrood pathogen Paenibacillus larvae.</title>
        <authorList>
            <person name="Okamoto M."/>
            <person name="Kumagai M."/>
            <person name="Kanamori H."/>
            <person name="Takamatsu D."/>
        </authorList>
    </citation>
    <scope>NUCLEOTIDE SEQUENCE [LARGE SCALE GENOMIC DNA]</scope>
    <source>
        <strain evidence="2 3">J21TS3</strain>
    </source>
</reference>
<feature type="transmembrane region" description="Helical" evidence="1">
    <location>
        <begin position="82"/>
        <end position="103"/>
    </location>
</feature>
<dbReference type="EMBL" id="BORW01000005">
    <property type="protein sequence ID" value="GIO66639.1"/>
    <property type="molecule type" value="Genomic_DNA"/>
</dbReference>
<keyword evidence="3" id="KW-1185">Reference proteome</keyword>
<evidence type="ECO:0008006" key="4">
    <source>
        <dbReference type="Google" id="ProtNLM"/>
    </source>
</evidence>
<dbReference type="Pfam" id="PF03845">
    <property type="entry name" value="Spore_permease"/>
    <property type="match status" value="1"/>
</dbReference>
<name>A0ABQ4LTR7_9BACL</name>
<keyword evidence="1" id="KW-0812">Transmembrane</keyword>
<dbReference type="Proteomes" id="UP000680638">
    <property type="component" value="Unassembled WGS sequence"/>
</dbReference>